<organism evidence="9 11">
    <name type="scientific">Pedobacter alluvionis</name>
    <dbReference type="NCBI Taxonomy" id="475253"/>
    <lineage>
        <taxon>Bacteria</taxon>
        <taxon>Pseudomonadati</taxon>
        <taxon>Bacteroidota</taxon>
        <taxon>Sphingobacteriia</taxon>
        <taxon>Sphingobacteriales</taxon>
        <taxon>Sphingobacteriaceae</taxon>
        <taxon>Pedobacter</taxon>
    </lineage>
</organism>
<keyword evidence="6 7" id="KW-0998">Cell outer membrane</keyword>
<feature type="domain" description="TonB-dependent receptor plug" evidence="8">
    <location>
        <begin position="230"/>
        <end position="335"/>
    </location>
</feature>
<evidence type="ECO:0000256" key="5">
    <source>
        <dbReference type="ARBA" id="ARBA00023136"/>
    </source>
</evidence>
<evidence type="ECO:0000256" key="4">
    <source>
        <dbReference type="ARBA" id="ARBA00022692"/>
    </source>
</evidence>
<dbReference type="InterPro" id="IPR036942">
    <property type="entry name" value="Beta-barrel_TonB_sf"/>
</dbReference>
<sequence>MYKISTKVLCGPPCHIFRKWLMRIKLVAVLLLAFIMQVSASALAQKVTLNQNKITLAQVFKEIGKQTGFHVLWEPDKLNAGITIQAKFSGASLDEVMEVCLKGTVMNYVIEDKTIVVAEKKKTVLDAFINVFKNMDIRGKVVDEKGNPLAGASVKLKDLNRSVITNQLGVFEIKNVDEDALVIISYTGYTAKTIAAKAITDQPIVLVVNTESLQEVAVVSNGYQKISRERATGSYEFLDSSVINRGVSPNIIDRIENMAPGILTLRNPSNSVNEASFSIRGRSTIRSAVEPLVVVDNYPFEGDINSINPNDVESVTILKDAAATSIWGARGGNGVLVITLKKGKLNQQPQVSLNTSFTMAGKSDLYSVPQLSSSEFIDVESFLFGKGYYDYSLSDPGSVVSPLVSILDQQRSNKISAIEAERQIAQLRNTDIRDDLTRYTQDNIFNQQYNLSIRGGGPQNQYYLSGSFDKGHSAEKSNSSRKNFMLSERFRFFNNKLQIGADISFSDTRRDGSNFSLPAGAIFPYTRLADDQGNPLEIPYKYSKTRISGLAGGKLIDMTFIPLDEYNYGRNANHIQDYSIKTDVNYSFTPTLQFSAIYQYGSGISNSNSIFDVESFQTREMINMFTTYNSATGVITQNFPYGGTNLIRNSKYNNNNVRANLVYNETLGADHQISALAGAEVRNTNTVGSIRQELGYIKEFDTYQRVNQNMIYQTIFSGANSTIPIQFANNNTTNRFVSLFANASYSYRDKYIISASARKDESNLFGVASNKKGVPLWSAGVAWIINRESFYHIDWLPMLKLRLTNGYSGNTSPSASAKTIASLSAGNNSGLGSFYQINNPPNAELRWEKVQQTNLGLDFGFKNNLISGSIEFFRKNARDLISGQSVAPQVGVINFTGNFADVKTQGFDLSLNSRQISGKDFSWSTSLNLSSAIDKITKLDLKQNPRNSVLNNSTIPRLGYAYSALFTYRYAGLNGLGQPMIYSNGVATTDLASVINAANEQDIVYIGNNIPKFSGGIRNDFNYKNLSLSFLIAYRLGHYFKRQALDYNSLFFGNYFFSDFANRWQKPGDELITNVPAMTNYPYNNYAQLTYDSSDALVEKGDSFRLQDIQLSYNISKTKFKRLPFKSLQVYAYANNIGLLWKSTKLPIDPDFPTSARSPRQYSFGLRTTL</sequence>
<dbReference type="AlphaFoldDB" id="A0A497Y9K2"/>
<evidence type="ECO:0000256" key="7">
    <source>
        <dbReference type="PROSITE-ProRule" id="PRU01360"/>
    </source>
</evidence>
<dbReference type="GO" id="GO:0009279">
    <property type="term" value="C:cell outer membrane"/>
    <property type="evidence" value="ECO:0007669"/>
    <property type="project" value="UniProtKB-SubCell"/>
</dbReference>
<dbReference type="SUPFAM" id="SSF49464">
    <property type="entry name" value="Carboxypeptidase regulatory domain-like"/>
    <property type="match status" value="1"/>
</dbReference>
<comment type="caution">
    <text evidence="9">The sequence shown here is derived from an EMBL/GenBank/DDBJ whole genome shotgun (WGS) entry which is preliminary data.</text>
</comment>
<proteinExistence type="inferred from homology"/>
<dbReference type="InterPro" id="IPR039426">
    <property type="entry name" value="TonB-dep_rcpt-like"/>
</dbReference>
<dbReference type="InterPro" id="IPR037066">
    <property type="entry name" value="Plug_dom_sf"/>
</dbReference>
<dbReference type="Gene3D" id="2.60.40.1120">
    <property type="entry name" value="Carboxypeptidase-like, regulatory domain"/>
    <property type="match status" value="1"/>
</dbReference>
<dbReference type="InterPro" id="IPR023996">
    <property type="entry name" value="TonB-dep_OMP_SusC/RagA"/>
</dbReference>
<comment type="subcellular location">
    <subcellularLocation>
        <location evidence="1 7">Cell outer membrane</location>
        <topology evidence="1 7">Multi-pass membrane protein</topology>
    </subcellularLocation>
</comment>
<dbReference type="EMBL" id="RCCK01000010">
    <property type="protein sequence ID" value="RLJ80244.1"/>
    <property type="molecule type" value="Genomic_DNA"/>
</dbReference>
<dbReference type="Proteomes" id="UP000273898">
    <property type="component" value="Unassembled WGS sequence"/>
</dbReference>
<evidence type="ECO:0000256" key="3">
    <source>
        <dbReference type="ARBA" id="ARBA00022452"/>
    </source>
</evidence>
<dbReference type="OrthoDB" id="9768177at2"/>
<reference evidence="9 11" key="1">
    <citation type="submission" date="2018-10" db="EMBL/GenBank/DDBJ databases">
        <title>Genomic Encyclopedia of Archaeal and Bacterial Type Strains, Phase II (KMG-II): from individual species to whole genera.</title>
        <authorList>
            <person name="Goeker M."/>
        </authorList>
    </citation>
    <scope>NUCLEOTIDE SEQUENCE [LARGE SCALE GENOMIC DNA]</scope>
    <source>
        <strain evidence="9 11">DSM 19624</strain>
    </source>
</reference>
<protein>
    <submittedName>
        <fullName evidence="10">SusC/RagA family TonB-linked outer membrane protein</fullName>
    </submittedName>
    <submittedName>
        <fullName evidence="9">TonB-linked SusC/RagA family outer membrane protein</fullName>
    </submittedName>
</protein>
<dbReference type="Pfam" id="PF07715">
    <property type="entry name" value="Plug"/>
    <property type="match status" value="1"/>
</dbReference>
<keyword evidence="2 7" id="KW-0813">Transport</keyword>
<dbReference type="Gene3D" id="2.40.170.20">
    <property type="entry name" value="TonB-dependent receptor, beta-barrel domain"/>
    <property type="match status" value="1"/>
</dbReference>
<keyword evidence="12" id="KW-1185">Reference proteome</keyword>
<keyword evidence="5 7" id="KW-0472">Membrane</keyword>
<dbReference type="NCBIfam" id="TIGR04056">
    <property type="entry name" value="OMP_RagA_SusC"/>
    <property type="match status" value="1"/>
</dbReference>
<dbReference type="Pfam" id="PF13715">
    <property type="entry name" value="CarbopepD_reg_2"/>
    <property type="match status" value="1"/>
</dbReference>
<evidence type="ECO:0000259" key="8">
    <source>
        <dbReference type="Pfam" id="PF07715"/>
    </source>
</evidence>
<comment type="similarity">
    <text evidence="7">Belongs to the TonB-dependent receptor family.</text>
</comment>
<name>A0A497Y9K2_9SPHI</name>
<evidence type="ECO:0000313" key="11">
    <source>
        <dbReference type="Proteomes" id="UP000273898"/>
    </source>
</evidence>
<gene>
    <name evidence="9" type="ORF">BCL90_0995</name>
    <name evidence="10" type="ORF">E3V97_13100</name>
</gene>
<evidence type="ECO:0000256" key="1">
    <source>
        <dbReference type="ARBA" id="ARBA00004571"/>
    </source>
</evidence>
<dbReference type="EMBL" id="SOPX01000002">
    <property type="protein sequence ID" value="TFB31523.1"/>
    <property type="molecule type" value="Genomic_DNA"/>
</dbReference>
<reference evidence="10 12" key="2">
    <citation type="submission" date="2019-03" db="EMBL/GenBank/DDBJ databases">
        <authorList>
            <person name="He R.-H."/>
        </authorList>
    </citation>
    <scope>NUCLEOTIDE SEQUENCE [LARGE SCALE GENOMIC DNA]</scope>
    <source>
        <strain evidence="10 12">DSM 19624</strain>
    </source>
</reference>
<evidence type="ECO:0000256" key="2">
    <source>
        <dbReference type="ARBA" id="ARBA00022448"/>
    </source>
</evidence>
<dbReference type="Gene3D" id="2.170.130.10">
    <property type="entry name" value="TonB-dependent receptor, plug domain"/>
    <property type="match status" value="1"/>
</dbReference>
<evidence type="ECO:0000313" key="12">
    <source>
        <dbReference type="Proteomes" id="UP000297429"/>
    </source>
</evidence>
<evidence type="ECO:0000313" key="9">
    <source>
        <dbReference type="EMBL" id="RLJ80244.1"/>
    </source>
</evidence>
<accession>A0A497Y9K2</accession>
<keyword evidence="4 7" id="KW-0812">Transmembrane</keyword>
<dbReference type="PROSITE" id="PS52016">
    <property type="entry name" value="TONB_DEPENDENT_REC_3"/>
    <property type="match status" value="1"/>
</dbReference>
<evidence type="ECO:0000313" key="10">
    <source>
        <dbReference type="EMBL" id="TFB31523.1"/>
    </source>
</evidence>
<keyword evidence="3 7" id="KW-1134">Transmembrane beta strand</keyword>
<dbReference type="Proteomes" id="UP000297429">
    <property type="component" value="Unassembled WGS sequence"/>
</dbReference>
<dbReference type="SUPFAM" id="SSF56935">
    <property type="entry name" value="Porins"/>
    <property type="match status" value="1"/>
</dbReference>
<dbReference type="InterPro" id="IPR008969">
    <property type="entry name" value="CarboxyPept-like_regulatory"/>
</dbReference>
<evidence type="ECO:0000256" key="6">
    <source>
        <dbReference type="ARBA" id="ARBA00023237"/>
    </source>
</evidence>
<dbReference type="InterPro" id="IPR012910">
    <property type="entry name" value="Plug_dom"/>
</dbReference>